<dbReference type="InterPro" id="IPR000477">
    <property type="entry name" value="RT_dom"/>
</dbReference>
<evidence type="ECO:0000259" key="1">
    <source>
        <dbReference type="PROSITE" id="PS50878"/>
    </source>
</evidence>
<dbReference type="PANTHER" id="PTHR47027:SF20">
    <property type="entry name" value="REVERSE TRANSCRIPTASE-LIKE PROTEIN WITH RNA-DIRECTED DNA POLYMERASE DOMAIN"/>
    <property type="match status" value="1"/>
</dbReference>
<keyword evidence="3" id="KW-1185">Reference proteome</keyword>
<dbReference type="EMBL" id="JARBHB010000006">
    <property type="protein sequence ID" value="KAJ8880776.1"/>
    <property type="molecule type" value="Genomic_DNA"/>
</dbReference>
<dbReference type="Proteomes" id="UP001159363">
    <property type="component" value="Chromosome 5"/>
</dbReference>
<dbReference type="PANTHER" id="PTHR47027">
    <property type="entry name" value="REVERSE TRANSCRIPTASE DOMAIN-CONTAINING PROTEIN"/>
    <property type="match status" value="1"/>
</dbReference>
<feature type="domain" description="Reverse transcriptase" evidence="1">
    <location>
        <begin position="1"/>
        <end position="146"/>
    </location>
</feature>
<evidence type="ECO:0000313" key="3">
    <source>
        <dbReference type="Proteomes" id="UP001159363"/>
    </source>
</evidence>
<evidence type="ECO:0000313" key="2">
    <source>
        <dbReference type="EMBL" id="KAJ8880776.1"/>
    </source>
</evidence>
<feature type="non-terminal residue" evidence="2">
    <location>
        <position position="328"/>
    </location>
</feature>
<gene>
    <name evidence="2" type="ORF">PR048_017247</name>
</gene>
<comment type="caution">
    <text evidence="2">The sequence shown here is derived from an EMBL/GenBank/DDBJ whole genome shotgun (WGS) entry which is preliminary data.</text>
</comment>
<dbReference type="InterPro" id="IPR043502">
    <property type="entry name" value="DNA/RNA_pol_sf"/>
</dbReference>
<reference evidence="2 3" key="1">
    <citation type="submission" date="2023-02" db="EMBL/GenBank/DDBJ databases">
        <title>LHISI_Scaffold_Assembly.</title>
        <authorList>
            <person name="Stuart O.P."/>
            <person name="Cleave R."/>
            <person name="Magrath M.J.L."/>
            <person name="Mikheyev A.S."/>
        </authorList>
    </citation>
    <scope>NUCLEOTIDE SEQUENCE [LARGE SCALE GENOMIC DNA]</scope>
    <source>
        <strain evidence="2">Daus_M_001</strain>
        <tissue evidence="2">Leg muscle</tissue>
    </source>
</reference>
<dbReference type="PROSITE" id="PS50878">
    <property type="entry name" value="RT_POL"/>
    <property type="match status" value="1"/>
</dbReference>
<dbReference type="Gene3D" id="3.30.70.270">
    <property type="match status" value="1"/>
</dbReference>
<organism evidence="2 3">
    <name type="scientific">Dryococelus australis</name>
    <dbReference type="NCBI Taxonomy" id="614101"/>
    <lineage>
        <taxon>Eukaryota</taxon>
        <taxon>Metazoa</taxon>
        <taxon>Ecdysozoa</taxon>
        <taxon>Arthropoda</taxon>
        <taxon>Hexapoda</taxon>
        <taxon>Insecta</taxon>
        <taxon>Pterygota</taxon>
        <taxon>Neoptera</taxon>
        <taxon>Polyneoptera</taxon>
        <taxon>Phasmatodea</taxon>
        <taxon>Verophasmatodea</taxon>
        <taxon>Anareolatae</taxon>
        <taxon>Phasmatidae</taxon>
        <taxon>Eurycanthinae</taxon>
        <taxon>Dryococelus</taxon>
    </lineage>
</organism>
<name>A0ABQ9H971_9NEOP</name>
<accession>A0ABQ9H971</accession>
<proteinExistence type="predicted"/>
<protein>
    <recommendedName>
        <fullName evidence="1">Reverse transcriptase domain-containing protein</fullName>
    </recommendedName>
</protein>
<dbReference type="Pfam" id="PF00078">
    <property type="entry name" value="RVT_1"/>
    <property type="match status" value="1"/>
</dbReference>
<dbReference type="SUPFAM" id="SSF56672">
    <property type="entry name" value="DNA/RNA polymerases"/>
    <property type="match status" value="1"/>
</dbReference>
<dbReference type="InterPro" id="IPR043128">
    <property type="entry name" value="Rev_trsase/Diguanyl_cyclase"/>
</dbReference>
<sequence>MEKAGIPEKLIRLTRICVEGSKSRVRVKGKLSTSFEVKTGVKQGDCLSPLLFNLALEKVIKSGKDGNGPTNRQETYADDIVLIGKNKEELRDMMKVLVKEITEVGLEINTEKTKYLPISRCRNAGPRAIDMAGVALEKIDYLGGLLNERNIMEKEILTGIHAGNRCSFSMWKITSKLRIYKTIIQSVMLYGAELWTLTKIIENKLMAFENGILRQIFGPVKEGDEGRKRKNKELINLYQLPDIGAVIKGQRLRWYGHIMRRDGDLVKDVVERCLEEKRPCGRRRLRWLEAIKEDIRKADVLEEEWRDWALWKRLVGKEMDRLRSVMPL</sequence>